<organism evidence="2 3">
    <name type="scientific">Nesidiocoris tenuis</name>
    <dbReference type="NCBI Taxonomy" id="355587"/>
    <lineage>
        <taxon>Eukaryota</taxon>
        <taxon>Metazoa</taxon>
        <taxon>Ecdysozoa</taxon>
        <taxon>Arthropoda</taxon>
        <taxon>Hexapoda</taxon>
        <taxon>Insecta</taxon>
        <taxon>Pterygota</taxon>
        <taxon>Neoptera</taxon>
        <taxon>Paraneoptera</taxon>
        <taxon>Hemiptera</taxon>
        <taxon>Heteroptera</taxon>
        <taxon>Panheteroptera</taxon>
        <taxon>Cimicomorpha</taxon>
        <taxon>Miridae</taxon>
        <taxon>Dicyphina</taxon>
        <taxon>Nesidiocoris</taxon>
    </lineage>
</organism>
<evidence type="ECO:0000313" key="2">
    <source>
        <dbReference type="EMBL" id="BES95899.1"/>
    </source>
</evidence>
<keyword evidence="1" id="KW-0732">Signal</keyword>
<evidence type="ECO:0000256" key="1">
    <source>
        <dbReference type="SAM" id="SignalP"/>
    </source>
</evidence>
<dbReference type="EMBL" id="AP028914">
    <property type="protein sequence ID" value="BES95899.1"/>
    <property type="molecule type" value="Genomic_DNA"/>
</dbReference>
<gene>
    <name evidence="2" type="ORF">NTJ_08708</name>
</gene>
<sequence>MAARVLLVCVAFTVGLIAGKPIGKSVPKFGRPRNSTARPLSLALLPPPHLLSFANRKLPKQGCGLSPLAFKTCSHSEQAESFPFSGFRHPARFPIRIGRNVRRGLFSIRRRRPLIYRLDGSWGGAAPRSRAAFVYVAPGTDIRRGGTTLVFPPRPFTLTLFPYYRYFSSYVHFCSHVLLDSPHVSSPQPRSSLGIPRYSHY</sequence>
<feature type="signal peptide" evidence="1">
    <location>
        <begin position="1"/>
        <end position="19"/>
    </location>
</feature>
<dbReference type="Proteomes" id="UP001307889">
    <property type="component" value="Chromosome 6"/>
</dbReference>
<keyword evidence="3" id="KW-1185">Reference proteome</keyword>
<accession>A0ABN7AWK5</accession>
<name>A0ABN7AWK5_9HEMI</name>
<feature type="chain" id="PRO_5047041743" description="Secreted protein" evidence="1">
    <location>
        <begin position="20"/>
        <end position="201"/>
    </location>
</feature>
<evidence type="ECO:0000313" key="3">
    <source>
        <dbReference type="Proteomes" id="UP001307889"/>
    </source>
</evidence>
<proteinExistence type="predicted"/>
<reference evidence="2 3" key="1">
    <citation type="submission" date="2023-09" db="EMBL/GenBank/DDBJ databases">
        <title>Nesidiocoris tenuis whole genome shotgun sequence.</title>
        <authorList>
            <person name="Shibata T."/>
            <person name="Shimoda M."/>
            <person name="Kobayashi T."/>
            <person name="Uehara T."/>
        </authorList>
    </citation>
    <scope>NUCLEOTIDE SEQUENCE [LARGE SCALE GENOMIC DNA]</scope>
    <source>
        <strain evidence="2 3">Japan</strain>
    </source>
</reference>
<evidence type="ECO:0008006" key="4">
    <source>
        <dbReference type="Google" id="ProtNLM"/>
    </source>
</evidence>
<protein>
    <recommendedName>
        <fullName evidence="4">Secreted protein</fullName>
    </recommendedName>
</protein>